<dbReference type="InterPro" id="IPR036465">
    <property type="entry name" value="vWFA_dom_sf"/>
</dbReference>
<dbReference type="Proteomes" id="UP000298588">
    <property type="component" value="Chromosome"/>
</dbReference>
<accession>A0A4D7QN59</accession>
<reference evidence="1 2" key="1">
    <citation type="submission" date="2019-04" db="EMBL/GenBank/DDBJ databases">
        <title>Phreatobacter aquaticus sp. nov.</title>
        <authorList>
            <person name="Choi A."/>
            <person name="Baek K."/>
        </authorList>
    </citation>
    <scope>NUCLEOTIDE SEQUENCE [LARGE SCALE GENOMIC DNA]</scope>
    <source>
        <strain evidence="1 2">NMCR1094</strain>
    </source>
</reference>
<proteinExistence type="predicted"/>
<evidence type="ECO:0000313" key="2">
    <source>
        <dbReference type="Proteomes" id="UP000298588"/>
    </source>
</evidence>
<dbReference type="Pfam" id="PF06707">
    <property type="entry name" value="DUF1194"/>
    <property type="match status" value="1"/>
</dbReference>
<dbReference type="InterPro" id="IPR010607">
    <property type="entry name" value="DUF1194"/>
</dbReference>
<dbReference type="AlphaFoldDB" id="A0A4D7QN59"/>
<gene>
    <name evidence="1" type="ORF">E8L99_12865</name>
</gene>
<evidence type="ECO:0000313" key="1">
    <source>
        <dbReference type="EMBL" id="QCK88775.1"/>
    </source>
</evidence>
<organism evidence="1 2">
    <name type="scientific">Phreatobacter aquaticus</name>
    <dbReference type="NCBI Taxonomy" id="2570229"/>
    <lineage>
        <taxon>Bacteria</taxon>
        <taxon>Pseudomonadati</taxon>
        <taxon>Pseudomonadota</taxon>
        <taxon>Alphaproteobacteria</taxon>
        <taxon>Hyphomicrobiales</taxon>
        <taxon>Phreatobacteraceae</taxon>
        <taxon>Phreatobacter</taxon>
    </lineage>
</organism>
<keyword evidence="2" id="KW-1185">Reference proteome</keyword>
<dbReference type="OrthoDB" id="9792179at2"/>
<dbReference type="KEGG" id="paqt:E8L99_12865"/>
<dbReference type="SUPFAM" id="SSF53300">
    <property type="entry name" value="vWA-like"/>
    <property type="match status" value="1"/>
</dbReference>
<protein>
    <submittedName>
        <fullName evidence="1">DUF1194 domain-containing protein</fullName>
    </submittedName>
</protein>
<sequence length="229" mass="24059">MSRRLALAAGVLVPSLVRAQAKIPVDVVLALAADGSGSIDNDELRLQREGYGEALSAPEVLSVIAKGTHGAIAVIYTEWGGPTSQHVIVDWTLIRDEASAKAFAIELVTRPRAARGYNSISAAIDFCVTHIESGPYRGLKRVIDVSGDGPNIGGRAVEAARDDAVAKGITVNALAIIRPGGSVPARIGQPLPDYYREAVIGGPGAFVEVADQNRSFAEAVRRKIVTEIA</sequence>
<name>A0A4D7QN59_9HYPH</name>
<dbReference type="Gene3D" id="3.40.50.410">
    <property type="entry name" value="von Willebrand factor, type A domain"/>
    <property type="match status" value="1"/>
</dbReference>
<dbReference type="EMBL" id="CP039865">
    <property type="protein sequence ID" value="QCK88775.1"/>
    <property type="molecule type" value="Genomic_DNA"/>
</dbReference>